<proteinExistence type="predicted"/>
<feature type="compositionally biased region" description="Low complexity" evidence="1">
    <location>
        <begin position="362"/>
        <end position="378"/>
    </location>
</feature>
<feature type="transmembrane region" description="Helical" evidence="2">
    <location>
        <begin position="50"/>
        <end position="71"/>
    </location>
</feature>
<protein>
    <recommendedName>
        <fullName evidence="4">DUF5671 domain-containing protein</fullName>
    </recommendedName>
</protein>
<name>A0A094QG48_9ZZZZ</name>
<reference evidence="3" key="1">
    <citation type="submission" date="2014-06" db="EMBL/GenBank/DDBJ databases">
        <title>Key roles for freshwater Actinobacteria revealed by deep metagenomic sequencing.</title>
        <authorList>
            <person name="Ghai R."/>
            <person name="Mizuno C.M."/>
            <person name="Picazo A."/>
            <person name="Camacho A."/>
            <person name="Rodriguez-Valera F."/>
        </authorList>
    </citation>
    <scope>NUCLEOTIDE SEQUENCE</scope>
</reference>
<feature type="transmembrane region" description="Helical" evidence="2">
    <location>
        <begin position="12"/>
        <end position="38"/>
    </location>
</feature>
<dbReference type="AlphaFoldDB" id="A0A094QG48"/>
<dbReference type="EMBL" id="JNSL01000010">
    <property type="protein sequence ID" value="KGA21274.1"/>
    <property type="molecule type" value="Genomic_DNA"/>
</dbReference>
<feature type="transmembrane region" description="Helical" evidence="2">
    <location>
        <begin position="137"/>
        <end position="157"/>
    </location>
</feature>
<feature type="transmembrane region" description="Helical" evidence="2">
    <location>
        <begin position="210"/>
        <end position="231"/>
    </location>
</feature>
<feature type="transmembrane region" description="Helical" evidence="2">
    <location>
        <begin position="92"/>
        <end position="117"/>
    </location>
</feature>
<feature type="transmembrane region" description="Helical" evidence="2">
    <location>
        <begin position="316"/>
        <end position="334"/>
    </location>
</feature>
<keyword evidence="2" id="KW-1133">Transmembrane helix</keyword>
<gene>
    <name evidence="3" type="ORF">GM51_3060</name>
</gene>
<accession>A0A094QG48</accession>
<comment type="caution">
    <text evidence="3">The sequence shown here is derived from an EMBL/GenBank/DDBJ whole genome shotgun (WGS) entry which is preliminary data.</text>
</comment>
<organism evidence="3">
    <name type="scientific">freshwater metagenome</name>
    <dbReference type="NCBI Taxonomy" id="449393"/>
    <lineage>
        <taxon>unclassified sequences</taxon>
        <taxon>metagenomes</taxon>
        <taxon>ecological metagenomes</taxon>
    </lineage>
</organism>
<evidence type="ECO:0000313" key="3">
    <source>
        <dbReference type="EMBL" id="KGA21274.1"/>
    </source>
</evidence>
<keyword evidence="2" id="KW-0472">Membrane</keyword>
<evidence type="ECO:0000256" key="2">
    <source>
        <dbReference type="SAM" id="Phobius"/>
    </source>
</evidence>
<sequence>MENKLSKLAIIAPLVGLIGGWKFFMFAIYAGLFVYPIYDAQGMYQGDEQIIRPSTYLFLSGIVLFGLLALYGQRLALRARALAGVDDSLARAAHRFTTFAVIVALVTGAFFAIGNFLGAFNTYIDREENLTVRLFDVYIPILLATGLVVYILLRAFVFRKQVVKGAKKERMSESEKALGLGYAVPIIATATAIIFGLVVYDVTRTDLEVWVWVIIQVIIVSGILLGTRFSTKAKSAKSAPPRTRATLAAGAANLNFVLSIVFGVTVSIMSFGFGAAGIESLRVYPPYEEPAPGEEFTAVWSWTVAPLSVSWFIEQMLPAVVLLVLAAAGTYLSITERNKVALVAKKPTASTSLKPSSKKASKATTPKKTSSKATATKPKSPKAKN</sequence>
<feature type="transmembrane region" description="Helical" evidence="2">
    <location>
        <begin position="252"/>
        <end position="278"/>
    </location>
</feature>
<feature type="transmembrane region" description="Helical" evidence="2">
    <location>
        <begin position="177"/>
        <end position="198"/>
    </location>
</feature>
<feature type="compositionally biased region" description="Low complexity" evidence="1">
    <location>
        <begin position="346"/>
        <end position="355"/>
    </location>
</feature>
<keyword evidence="2" id="KW-0812">Transmembrane</keyword>
<evidence type="ECO:0000256" key="1">
    <source>
        <dbReference type="SAM" id="MobiDB-lite"/>
    </source>
</evidence>
<evidence type="ECO:0008006" key="4">
    <source>
        <dbReference type="Google" id="ProtNLM"/>
    </source>
</evidence>
<feature type="region of interest" description="Disordered" evidence="1">
    <location>
        <begin position="346"/>
        <end position="385"/>
    </location>
</feature>